<dbReference type="Proteomes" id="UP000689195">
    <property type="component" value="Unassembled WGS sequence"/>
</dbReference>
<keyword evidence="2" id="KW-1185">Reference proteome</keyword>
<sequence length="62" mass="7273">MDSKLENNEVEERIIIRKPPCNCSILHKIYNTVNAAYKIGQLTFQQENRSDQFQTCVKNTKE</sequence>
<gene>
    <name evidence="1" type="ORF">PPENT_87.1.T0230343</name>
</gene>
<dbReference type="AlphaFoldDB" id="A0A8S1TL40"/>
<comment type="caution">
    <text evidence="1">The sequence shown here is derived from an EMBL/GenBank/DDBJ whole genome shotgun (WGS) entry which is preliminary data.</text>
</comment>
<evidence type="ECO:0000313" key="2">
    <source>
        <dbReference type="Proteomes" id="UP000689195"/>
    </source>
</evidence>
<accession>A0A8S1TL40</accession>
<name>A0A8S1TL40_9CILI</name>
<evidence type="ECO:0000313" key="1">
    <source>
        <dbReference type="EMBL" id="CAD8152990.1"/>
    </source>
</evidence>
<organism evidence="1 2">
    <name type="scientific">Paramecium pentaurelia</name>
    <dbReference type="NCBI Taxonomy" id="43138"/>
    <lineage>
        <taxon>Eukaryota</taxon>
        <taxon>Sar</taxon>
        <taxon>Alveolata</taxon>
        <taxon>Ciliophora</taxon>
        <taxon>Intramacronucleata</taxon>
        <taxon>Oligohymenophorea</taxon>
        <taxon>Peniculida</taxon>
        <taxon>Parameciidae</taxon>
        <taxon>Paramecium</taxon>
    </lineage>
</organism>
<proteinExistence type="predicted"/>
<dbReference type="OrthoDB" id="302707at2759"/>
<dbReference type="EMBL" id="CAJJDO010000023">
    <property type="protein sequence ID" value="CAD8152990.1"/>
    <property type="molecule type" value="Genomic_DNA"/>
</dbReference>
<protein>
    <submittedName>
        <fullName evidence="1">Uncharacterized protein</fullName>
    </submittedName>
</protein>
<reference evidence="1" key="1">
    <citation type="submission" date="2021-01" db="EMBL/GenBank/DDBJ databases">
        <authorList>
            <consortium name="Genoscope - CEA"/>
            <person name="William W."/>
        </authorList>
    </citation>
    <scope>NUCLEOTIDE SEQUENCE</scope>
</reference>